<evidence type="ECO:0000256" key="2">
    <source>
        <dbReference type="ARBA" id="ARBA00022723"/>
    </source>
</evidence>
<dbReference type="Pfam" id="PF03171">
    <property type="entry name" value="2OG-FeII_Oxy"/>
    <property type="match status" value="1"/>
</dbReference>
<feature type="domain" description="Fe2OG dioxygenase" evidence="7">
    <location>
        <begin position="201"/>
        <end position="300"/>
    </location>
</feature>
<dbReference type="InterPro" id="IPR044861">
    <property type="entry name" value="IPNS-like_FE2OG_OXY"/>
</dbReference>
<evidence type="ECO:0000256" key="5">
    <source>
        <dbReference type="RuleBase" id="RU003682"/>
    </source>
</evidence>
<dbReference type="InterPro" id="IPR005123">
    <property type="entry name" value="Oxoglu/Fe-dep_dioxygenase_dom"/>
</dbReference>
<evidence type="ECO:0000256" key="3">
    <source>
        <dbReference type="ARBA" id="ARBA00023002"/>
    </source>
</evidence>
<reference evidence="8 9" key="1">
    <citation type="journal article" date="2022" name="Nat. Plants">
        <title>Genomes of leafy and leafless Platanthera orchids illuminate the evolution of mycoheterotrophy.</title>
        <authorList>
            <person name="Li M.H."/>
            <person name="Liu K.W."/>
            <person name="Li Z."/>
            <person name="Lu H.C."/>
            <person name="Ye Q.L."/>
            <person name="Zhang D."/>
            <person name="Wang J.Y."/>
            <person name="Li Y.F."/>
            <person name="Zhong Z.M."/>
            <person name="Liu X."/>
            <person name="Yu X."/>
            <person name="Liu D.K."/>
            <person name="Tu X.D."/>
            <person name="Liu B."/>
            <person name="Hao Y."/>
            <person name="Liao X.Y."/>
            <person name="Jiang Y.T."/>
            <person name="Sun W.H."/>
            <person name="Chen J."/>
            <person name="Chen Y.Q."/>
            <person name="Ai Y."/>
            <person name="Zhai J.W."/>
            <person name="Wu S.S."/>
            <person name="Zhou Z."/>
            <person name="Hsiao Y.Y."/>
            <person name="Wu W.L."/>
            <person name="Chen Y.Y."/>
            <person name="Lin Y.F."/>
            <person name="Hsu J.L."/>
            <person name="Li C.Y."/>
            <person name="Wang Z.W."/>
            <person name="Zhao X."/>
            <person name="Zhong W.Y."/>
            <person name="Ma X.K."/>
            <person name="Ma L."/>
            <person name="Huang J."/>
            <person name="Chen G.Z."/>
            <person name="Huang M.Z."/>
            <person name="Huang L."/>
            <person name="Peng D.H."/>
            <person name="Luo Y.B."/>
            <person name="Zou S.Q."/>
            <person name="Chen S.P."/>
            <person name="Lan S."/>
            <person name="Tsai W.C."/>
            <person name="Van de Peer Y."/>
            <person name="Liu Z.J."/>
        </authorList>
    </citation>
    <scope>NUCLEOTIDE SEQUENCE [LARGE SCALE GENOMIC DNA]</scope>
    <source>
        <strain evidence="8">Lor287</strain>
    </source>
</reference>
<keyword evidence="4 5" id="KW-0408">Iron</keyword>
<dbReference type="PANTHER" id="PTHR47991">
    <property type="entry name" value="OXOGLUTARATE/IRON-DEPENDENT DIOXYGENASE"/>
    <property type="match status" value="1"/>
</dbReference>
<evidence type="ECO:0000259" key="7">
    <source>
        <dbReference type="PROSITE" id="PS51471"/>
    </source>
</evidence>
<evidence type="ECO:0000256" key="6">
    <source>
        <dbReference type="SAM" id="MobiDB-lite"/>
    </source>
</evidence>
<dbReference type="InterPro" id="IPR050295">
    <property type="entry name" value="Plant_2OG-oxidoreductases"/>
</dbReference>
<gene>
    <name evidence="8" type="primary">SRG1</name>
    <name evidence="8" type="ORF">KSP39_PZI003736</name>
</gene>
<dbReference type="InterPro" id="IPR026992">
    <property type="entry name" value="DIOX_N"/>
</dbReference>
<keyword evidence="2 5" id="KW-0479">Metal-binding</keyword>
<dbReference type="Proteomes" id="UP001418222">
    <property type="component" value="Unassembled WGS sequence"/>
</dbReference>
<organism evidence="8 9">
    <name type="scientific">Platanthera zijinensis</name>
    <dbReference type="NCBI Taxonomy" id="2320716"/>
    <lineage>
        <taxon>Eukaryota</taxon>
        <taxon>Viridiplantae</taxon>
        <taxon>Streptophyta</taxon>
        <taxon>Embryophyta</taxon>
        <taxon>Tracheophyta</taxon>
        <taxon>Spermatophyta</taxon>
        <taxon>Magnoliopsida</taxon>
        <taxon>Liliopsida</taxon>
        <taxon>Asparagales</taxon>
        <taxon>Orchidaceae</taxon>
        <taxon>Orchidoideae</taxon>
        <taxon>Orchideae</taxon>
        <taxon>Orchidinae</taxon>
        <taxon>Platanthera</taxon>
    </lineage>
</organism>
<comment type="caution">
    <text evidence="8">The sequence shown here is derived from an EMBL/GenBank/DDBJ whole genome shotgun (WGS) entry which is preliminary data.</text>
</comment>
<dbReference type="SUPFAM" id="SSF51197">
    <property type="entry name" value="Clavaminate synthase-like"/>
    <property type="match status" value="1"/>
</dbReference>
<dbReference type="Gene3D" id="2.60.120.330">
    <property type="entry name" value="B-lactam Antibiotic, Isopenicillin N Synthase, Chain"/>
    <property type="match status" value="1"/>
</dbReference>
<proteinExistence type="inferred from homology"/>
<dbReference type="PROSITE" id="PS51471">
    <property type="entry name" value="FE2OG_OXY"/>
    <property type="match status" value="1"/>
</dbReference>
<evidence type="ECO:0000313" key="8">
    <source>
        <dbReference type="EMBL" id="KAK8950808.1"/>
    </source>
</evidence>
<dbReference type="FunFam" id="2.60.120.330:FF:000018">
    <property type="entry name" value="2-oxoglutarate (2OG) and Fe(II)-dependent oxygenase superfamily protein"/>
    <property type="match status" value="1"/>
</dbReference>
<name>A0AAP0BU11_9ASPA</name>
<dbReference type="GO" id="GO:0046872">
    <property type="term" value="F:metal ion binding"/>
    <property type="evidence" value="ECO:0007669"/>
    <property type="project" value="UniProtKB-KW"/>
</dbReference>
<sequence>MAKEAIGEKLVQELAKRGGEPPARFLQKEENRPTGVSPPASGIPVVDLSRLFEPDSAEVVLQLDSALRTWGLFQVLSDDMPASFLDEVRSVAREFFYLTKEEKLKYKNQTDDGEFKLEGYGNDIVATEDQLRDWNDRLYLLVQPENKRNLELWPDSPSSFRSILHEFTIKLRKIANNILMVTAKLLELEENYFSDQLGEDGSAYARFNYYPGCSKYDAVIGMKPHSDASVVTLLLTDKDVEGLQVLKDGEWFTIPTVPNALLANLGDQMEIMTNGIFKSPVHRVVTNPQERISVVVFYSPNNEKYIEPINNLVTEERPKLYKKVMVKEYIESLFETFAQGKRALDFAKI</sequence>
<dbReference type="GO" id="GO:0016491">
    <property type="term" value="F:oxidoreductase activity"/>
    <property type="evidence" value="ECO:0007669"/>
    <property type="project" value="UniProtKB-KW"/>
</dbReference>
<dbReference type="Pfam" id="PF14226">
    <property type="entry name" value="DIOX_N"/>
    <property type="match status" value="1"/>
</dbReference>
<evidence type="ECO:0000256" key="1">
    <source>
        <dbReference type="ARBA" id="ARBA00008056"/>
    </source>
</evidence>
<dbReference type="EMBL" id="JBBWWQ010000003">
    <property type="protein sequence ID" value="KAK8950808.1"/>
    <property type="molecule type" value="Genomic_DNA"/>
</dbReference>
<evidence type="ECO:0000313" key="9">
    <source>
        <dbReference type="Proteomes" id="UP001418222"/>
    </source>
</evidence>
<dbReference type="AlphaFoldDB" id="A0AAP0BU11"/>
<comment type="similarity">
    <text evidence="1 5">Belongs to the iron/ascorbate-dependent oxidoreductase family.</text>
</comment>
<keyword evidence="9" id="KW-1185">Reference proteome</keyword>
<protein>
    <submittedName>
        <fullName evidence="8">Protein SRG1</fullName>
    </submittedName>
</protein>
<accession>A0AAP0BU11</accession>
<dbReference type="InterPro" id="IPR027443">
    <property type="entry name" value="IPNS-like_sf"/>
</dbReference>
<feature type="region of interest" description="Disordered" evidence="6">
    <location>
        <begin position="13"/>
        <end position="40"/>
    </location>
</feature>
<evidence type="ECO:0000256" key="4">
    <source>
        <dbReference type="ARBA" id="ARBA00023004"/>
    </source>
</evidence>
<keyword evidence="3 5" id="KW-0560">Oxidoreductase</keyword>